<dbReference type="PANTHER" id="PTHR13693:SF102">
    <property type="entry name" value="2-AMINO-3-KETOBUTYRATE COENZYME A LIGASE, MITOCHONDRIAL"/>
    <property type="match status" value="1"/>
</dbReference>
<gene>
    <name evidence="6" type="ORF">RFI_01357</name>
</gene>
<dbReference type="SUPFAM" id="SSF53383">
    <property type="entry name" value="PLP-dependent transferases"/>
    <property type="match status" value="1"/>
</dbReference>
<dbReference type="Pfam" id="PF00155">
    <property type="entry name" value="Aminotran_1_2"/>
    <property type="match status" value="1"/>
</dbReference>
<evidence type="ECO:0000256" key="1">
    <source>
        <dbReference type="ARBA" id="ARBA00001933"/>
    </source>
</evidence>
<dbReference type="Gene3D" id="3.40.640.10">
    <property type="entry name" value="Type I PLP-dependent aspartate aminotransferase-like (Major domain)"/>
    <property type="match status" value="1"/>
</dbReference>
<dbReference type="GO" id="GO:0005739">
    <property type="term" value="C:mitochondrion"/>
    <property type="evidence" value="ECO:0007669"/>
    <property type="project" value="TreeGrafter"/>
</dbReference>
<name>X6PDF4_RETFI</name>
<dbReference type="EMBL" id="ASPP01001390">
    <property type="protein sequence ID" value="ETO35702.1"/>
    <property type="molecule type" value="Genomic_DNA"/>
</dbReference>
<dbReference type="InterPro" id="IPR015421">
    <property type="entry name" value="PyrdxlP-dep_Trfase_major"/>
</dbReference>
<comment type="caution">
    <text evidence="6">The sequence shown here is derived from an EMBL/GenBank/DDBJ whole genome shotgun (WGS) entry which is preliminary data.</text>
</comment>
<dbReference type="Gene3D" id="3.90.1150.10">
    <property type="entry name" value="Aspartate Aminotransferase, domain 1"/>
    <property type="match status" value="1"/>
</dbReference>
<organism evidence="6 7">
    <name type="scientific">Reticulomyxa filosa</name>
    <dbReference type="NCBI Taxonomy" id="46433"/>
    <lineage>
        <taxon>Eukaryota</taxon>
        <taxon>Sar</taxon>
        <taxon>Rhizaria</taxon>
        <taxon>Retaria</taxon>
        <taxon>Foraminifera</taxon>
        <taxon>Monothalamids</taxon>
        <taxon>Reticulomyxidae</taxon>
        <taxon>Reticulomyxa</taxon>
    </lineage>
</organism>
<dbReference type="GO" id="GO:0016746">
    <property type="term" value="F:acyltransferase activity"/>
    <property type="evidence" value="ECO:0007669"/>
    <property type="project" value="UniProtKB-KW"/>
</dbReference>
<evidence type="ECO:0000256" key="4">
    <source>
        <dbReference type="ARBA" id="ARBA00023315"/>
    </source>
</evidence>
<evidence type="ECO:0000256" key="3">
    <source>
        <dbReference type="ARBA" id="ARBA00022679"/>
    </source>
</evidence>
<dbReference type="AlphaFoldDB" id="X6PDF4"/>
<comment type="similarity">
    <text evidence="2">Belongs to the class-II pyridoxal-phosphate-dependent aminotransferase family.</text>
</comment>
<dbReference type="InterPro" id="IPR050087">
    <property type="entry name" value="AON_synthase_class-II"/>
</dbReference>
<dbReference type="OMA" id="MDGYLAP"/>
<evidence type="ECO:0000313" key="6">
    <source>
        <dbReference type="EMBL" id="ETO35702.1"/>
    </source>
</evidence>
<evidence type="ECO:0000313" key="7">
    <source>
        <dbReference type="Proteomes" id="UP000023152"/>
    </source>
</evidence>
<sequence>PFTAKKTAYCIFECLLGTEDAVVTDKLNHASIIDGIRLSKAKRYLYEHLDMKDLENKLKEAKKDCRHRLVVTDGCFSMDGDIAPLKDITQLCDEYDALLMIDECHATGFLGKTGRGTDEYWGVKVDIINGTLGKALGGATGGYTTGPKEVVDMLRQRSRPYLFSNAVAPSLITASIKVFDMISNDTSLRDKLAANTHRFRSKMAAAGFRLMGHPDHPIAPVMLGDAKLAQIFAEDMLAHGIYVIGFSFPVVPQGKARIRVQLSAAHEFEHIDKAVAAFVEVAKKHKDKFKQQIIPPIPD</sequence>
<keyword evidence="7" id="KW-1185">Reference proteome</keyword>
<protein>
    <recommendedName>
        <fullName evidence="5">Aminotransferase class I/classII large domain-containing protein</fullName>
    </recommendedName>
</protein>
<feature type="non-terminal residue" evidence="6">
    <location>
        <position position="1"/>
    </location>
</feature>
<feature type="domain" description="Aminotransferase class I/classII large" evidence="5">
    <location>
        <begin position="11"/>
        <end position="277"/>
    </location>
</feature>
<accession>X6PDF4</accession>
<dbReference type="InterPro" id="IPR004839">
    <property type="entry name" value="Aminotransferase_I/II_large"/>
</dbReference>
<dbReference type="OrthoDB" id="10263824at2759"/>
<keyword evidence="3" id="KW-0808">Transferase</keyword>
<comment type="cofactor">
    <cofactor evidence="1">
        <name>pyridoxal 5'-phosphate</name>
        <dbReference type="ChEBI" id="CHEBI:597326"/>
    </cofactor>
</comment>
<keyword evidence="4" id="KW-0012">Acyltransferase</keyword>
<dbReference type="InterPro" id="IPR015424">
    <property type="entry name" value="PyrdxlP-dep_Trfase"/>
</dbReference>
<dbReference type="Proteomes" id="UP000023152">
    <property type="component" value="Unassembled WGS sequence"/>
</dbReference>
<proteinExistence type="inferred from homology"/>
<evidence type="ECO:0000259" key="5">
    <source>
        <dbReference type="Pfam" id="PF00155"/>
    </source>
</evidence>
<reference evidence="6 7" key="1">
    <citation type="journal article" date="2013" name="Curr. Biol.">
        <title>The Genome of the Foraminiferan Reticulomyxa filosa.</title>
        <authorList>
            <person name="Glockner G."/>
            <person name="Hulsmann N."/>
            <person name="Schleicher M."/>
            <person name="Noegel A.A."/>
            <person name="Eichinger L."/>
            <person name="Gallinger C."/>
            <person name="Pawlowski J."/>
            <person name="Sierra R."/>
            <person name="Euteneuer U."/>
            <person name="Pillet L."/>
            <person name="Moustafa A."/>
            <person name="Platzer M."/>
            <person name="Groth M."/>
            <person name="Szafranski K."/>
            <person name="Schliwa M."/>
        </authorList>
    </citation>
    <scope>NUCLEOTIDE SEQUENCE [LARGE SCALE GENOMIC DNA]</scope>
</reference>
<evidence type="ECO:0000256" key="2">
    <source>
        <dbReference type="ARBA" id="ARBA00008392"/>
    </source>
</evidence>
<dbReference type="GO" id="GO:0030170">
    <property type="term" value="F:pyridoxal phosphate binding"/>
    <property type="evidence" value="ECO:0007669"/>
    <property type="project" value="InterPro"/>
</dbReference>
<dbReference type="InterPro" id="IPR015422">
    <property type="entry name" value="PyrdxlP-dep_Trfase_small"/>
</dbReference>
<dbReference type="PANTHER" id="PTHR13693">
    <property type="entry name" value="CLASS II AMINOTRANSFERASE/8-AMINO-7-OXONONANOATE SYNTHASE"/>
    <property type="match status" value="1"/>
</dbReference>